<name>A0A835VF37_VANPL</name>
<dbReference type="Proteomes" id="UP000639772">
    <property type="component" value="Chromosome 1"/>
</dbReference>
<evidence type="ECO:0000313" key="4">
    <source>
        <dbReference type="Proteomes" id="UP000636800"/>
    </source>
</evidence>
<protein>
    <submittedName>
        <fullName evidence="2">Uncharacterized protein</fullName>
    </submittedName>
</protein>
<gene>
    <name evidence="3" type="ORF">HPP92_001058</name>
    <name evidence="2" type="ORF">HPP92_001168</name>
</gene>
<keyword evidence="4" id="KW-1185">Reference proteome</keyword>
<dbReference type="EMBL" id="JADCNL010000001">
    <property type="protein sequence ID" value="KAG0496477.1"/>
    <property type="molecule type" value="Genomic_DNA"/>
</dbReference>
<feature type="compositionally biased region" description="Basic and acidic residues" evidence="1">
    <location>
        <begin position="67"/>
        <end position="85"/>
    </location>
</feature>
<dbReference type="AlphaFoldDB" id="A0A835VF37"/>
<comment type="caution">
    <text evidence="2">The sequence shown here is derived from an EMBL/GenBank/DDBJ whole genome shotgun (WGS) entry which is preliminary data.</text>
</comment>
<sequence length="85" mass="8911">MPPAADVPPTRGLLPLPPVSPAMPNTNANGAVGSVARKKKSLERGYHEAMKISSVVTMQQRAVGTARSREGTGKLSTSREDSLAK</sequence>
<feature type="region of interest" description="Disordered" evidence="1">
    <location>
        <begin position="58"/>
        <end position="85"/>
    </location>
</feature>
<organism evidence="2 4">
    <name type="scientific">Vanilla planifolia</name>
    <name type="common">Vanilla</name>
    <dbReference type="NCBI Taxonomy" id="51239"/>
    <lineage>
        <taxon>Eukaryota</taxon>
        <taxon>Viridiplantae</taxon>
        <taxon>Streptophyta</taxon>
        <taxon>Embryophyta</taxon>
        <taxon>Tracheophyta</taxon>
        <taxon>Spermatophyta</taxon>
        <taxon>Magnoliopsida</taxon>
        <taxon>Liliopsida</taxon>
        <taxon>Asparagales</taxon>
        <taxon>Orchidaceae</taxon>
        <taxon>Vanilloideae</taxon>
        <taxon>Vanilleae</taxon>
        <taxon>Vanilla</taxon>
    </lineage>
</organism>
<evidence type="ECO:0000256" key="1">
    <source>
        <dbReference type="SAM" id="MobiDB-lite"/>
    </source>
</evidence>
<evidence type="ECO:0000313" key="2">
    <source>
        <dbReference type="EMBL" id="KAG0496477.1"/>
    </source>
</evidence>
<feature type="region of interest" description="Disordered" evidence="1">
    <location>
        <begin position="1"/>
        <end position="36"/>
    </location>
</feature>
<dbReference type="EMBL" id="JADCNM010000001">
    <property type="protein sequence ID" value="KAG0500986.1"/>
    <property type="molecule type" value="Genomic_DNA"/>
</dbReference>
<proteinExistence type="predicted"/>
<evidence type="ECO:0000313" key="3">
    <source>
        <dbReference type="EMBL" id="KAG0500986.1"/>
    </source>
</evidence>
<reference evidence="4 5" key="1">
    <citation type="journal article" date="2020" name="Nat. Food">
        <title>A phased Vanilla planifolia genome enables genetic improvement of flavour and production.</title>
        <authorList>
            <person name="Hasing T."/>
            <person name="Tang H."/>
            <person name="Brym M."/>
            <person name="Khazi F."/>
            <person name="Huang T."/>
            <person name="Chambers A.H."/>
        </authorList>
    </citation>
    <scope>NUCLEOTIDE SEQUENCE [LARGE SCALE GENOMIC DNA]</scope>
    <source>
        <tissue evidence="2">Leaf</tissue>
    </source>
</reference>
<dbReference type="Proteomes" id="UP000636800">
    <property type="component" value="Chromosome 1"/>
</dbReference>
<evidence type="ECO:0000313" key="5">
    <source>
        <dbReference type="Proteomes" id="UP000639772"/>
    </source>
</evidence>
<accession>A0A835VF37</accession>